<sequence>MYNMPAEAPPFFPLTKCEVDLDRQKDMVTLLPSFYAFGCEYTSRGFLIGRDDAFKLIAALEKALSVQG</sequence>
<reference evidence="1" key="1">
    <citation type="submission" date="2014-04" db="EMBL/GenBank/DDBJ databases">
        <title>In planta biocontrol of soil-borne Fusarium wilt of banana through a plant endophytic bacterium, Burkholderia cenocepacia 869T2.</title>
        <authorList>
            <person name="Ho Y.-N."/>
            <person name="Chiang H.-M."/>
            <person name="Chao C.-P."/>
            <person name="Su C.-C."/>
            <person name="Hsu H.-F."/>
            <person name="Guo C.-T."/>
            <person name="Hsieh J.-L."/>
            <person name="Huang C.-C."/>
        </authorList>
    </citation>
    <scope>NUCLEOTIDE SEQUENCE [LARGE SCALE GENOMIC DNA]</scope>
    <source>
        <strain evidence="1">869T2</strain>
    </source>
</reference>
<organism evidence="1">
    <name type="scientific">Burkholderia cenocepacia</name>
    <dbReference type="NCBI Taxonomy" id="95486"/>
    <lineage>
        <taxon>Bacteria</taxon>
        <taxon>Pseudomonadati</taxon>
        <taxon>Pseudomonadota</taxon>
        <taxon>Betaproteobacteria</taxon>
        <taxon>Burkholderiales</taxon>
        <taxon>Burkholderiaceae</taxon>
        <taxon>Burkholderia</taxon>
        <taxon>Burkholderia cepacia complex</taxon>
    </lineage>
</organism>
<protein>
    <submittedName>
        <fullName evidence="1">Uncharacterized protein</fullName>
    </submittedName>
</protein>
<proteinExistence type="predicted"/>
<gene>
    <name evidence="1" type="ORF">DT99_22915</name>
</gene>
<dbReference type="EMBL" id="JJOA01000020">
    <property type="protein sequence ID" value="KEA57275.1"/>
    <property type="molecule type" value="Genomic_DNA"/>
</dbReference>
<name>A0A071M9P2_9BURK</name>
<dbReference type="AlphaFoldDB" id="A0A071M9P2"/>
<dbReference type="OrthoDB" id="9025025at2"/>
<evidence type="ECO:0000313" key="1">
    <source>
        <dbReference type="EMBL" id="KEA57275.1"/>
    </source>
</evidence>
<comment type="caution">
    <text evidence="1">The sequence shown here is derived from an EMBL/GenBank/DDBJ whole genome shotgun (WGS) entry which is preliminary data.</text>
</comment>
<accession>A0A071M9P2</accession>